<dbReference type="InterPro" id="IPR002491">
    <property type="entry name" value="ABC_transptr_periplasmic_BD"/>
</dbReference>
<accession>X1FTQ0</accession>
<sequence length="112" mass="12150">MRIKMGRLAALYLVLAMLLSLFTACISPSTEVTSYPIEITDQLGRVVKLDRMPQRIISLAPSNTEILFALGLADRVVAVTNLCDYPPEAKEKPSIGGFTTTNIEKVIALSPG</sequence>
<dbReference type="SUPFAM" id="SSF53807">
    <property type="entry name" value="Helical backbone' metal receptor"/>
    <property type="match status" value="1"/>
</dbReference>
<evidence type="ECO:0000259" key="1">
    <source>
        <dbReference type="PROSITE" id="PS50983"/>
    </source>
</evidence>
<dbReference type="PROSITE" id="PS50983">
    <property type="entry name" value="FE_B12_PBP"/>
    <property type="match status" value="1"/>
</dbReference>
<dbReference type="PANTHER" id="PTHR30535">
    <property type="entry name" value="VITAMIN B12-BINDING PROTEIN"/>
    <property type="match status" value="1"/>
</dbReference>
<dbReference type="InterPro" id="IPR050902">
    <property type="entry name" value="ABC_Transporter_SBP"/>
</dbReference>
<gene>
    <name evidence="2" type="ORF">S03H2_15793</name>
</gene>
<proteinExistence type="predicted"/>
<dbReference type="AlphaFoldDB" id="X1FTQ0"/>
<dbReference type="PROSITE" id="PS51257">
    <property type="entry name" value="PROKAR_LIPOPROTEIN"/>
    <property type="match status" value="1"/>
</dbReference>
<feature type="domain" description="Fe/B12 periplasmic-binding" evidence="1">
    <location>
        <begin position="55"/>
        <end position="112"/>
    </location>
</feature>
<protein>
    <recommendedName>
        <fullName evidence="1">Fe/B12 periplasmic-binding domain-containing protein</fullName>
    </recommendedName>
</protein>
<dbReference type="EMBL" id="BARU01008036">
    <property type="protein sequence ID" value="GAH35910.1"/>
    <property type="molecule type" value="Genomic_DNA"/>
</dbReference>
<reference evidence="2" key="1">
    <citation type="journal article" date="2014" name="Front. Microbiol.">
        <title>High frequency of phylogenetically diverse reductive dehalogenase-homologous genes in deep subseafloor sedimentary metagenomes.</title>
        <authorList>
            <person name="Kawai M."/>
            <person name="Futagami T."/>
            <person name="Toyoda A."/>
            <person name="Takaki Y."/>
            <person name="Nishi S."/>
            <person name="Hori S."/>
            <person name="Arai W."/>
            <person name="Tsubouchi T."/>
            <person name="Morono Y."/>
            <person name="Uchiyama I."/>
            <person name="Ito T."/>
            <person name="Fujiyama A."/>
            <person name="Inagaki F."/>
            <person name="Takami H."/>
        </authorList>
    </citation>
    <scope>NUCLEOTIDE SEQUENCE</scope>
    <source>
        <strain evidence="2">Expedition CK06-06</strain>
    </source>
</reference>
<dbReference type="Pfam" id="PF01497">
    <property type="entry name" value="Peripla_BP_2"/>
    <property type="match status" value="1"/>
</dbReference>
<comment type="caution">
    <text evidence="2">The sequence shown here is derived from an EMBL/GenBank/DDBJ whole genome shotgun (WGS) entry which is preliminary data.</text>
</comment>
<dbReference type="GO" id="GO:0071281">
    <property type="term" value="P:cellular response to iron ion"/>
    <property type="evidence" value="ECO:0007669"/>
    <property type="project" value="TreeGrafter"/>
</dbReference>
<evidence type="ECO:0000313" key="2">
    <source>
        <dbReference type="EMBL" id="GAH35910.1"/>
    </source>
</evidence>
<organism evidence="2">
    <name type="scientific">marine sediment metagenome</name>
    <dbReference type="NCBI Taxonomy" id="412755"/>
    <lineage>
        <taxon>unclassified sequences</taxon>
        <taxon>metagenomes</taxon>
        <taxon>ecological metagenomes</taxon>
    </lineage>
</organism>
<dbReference type="Gene3D" id="3.40.50.1980">
    <property type="entry name" value="Nitrogenase molybdenum iron protein domain"/>
    <property type="match status" value="1"/>
</dbReference>
<name>X1FTQ0_9ZZZZ</name>
<dbReference type="PANTHER" id="PTHR30535:SF34">
    <property type="entry name" value="MOLYBDATE-BINDING PROTEIN MOLA"/>
    <property type="match status" value="1"/>
</dbReference>